<reference evidence="4 6" key="1">
    <citation type="submission" date="2015-04" db="EMBL/GenBank/DDBJ databases">
        <title>The draft genome sequence of Roseovarius indicus B108T.</title>
        <authorList>
            <person name="Li G."/>
            <person name="Lai Q."/>
            <person name="Shao Z."/>
            <person name="Yan P."/>
        </authorList>
    </citation>
    <scope>NUCLEOTIDE SEQUENCE [LARGE SCALE GENOMIC DNA]</scope>
    <source>
        <strain evidence="4 6">B108</strain>
    </source>
</reference>
<evidence type="ECO:0000313" key="6">
    <source>
        <dbReference type="Proteomes" id="UP000051401"/>
    </source>
</evidence>
<dbReference type="RefSeq" id="WP_057816034.1">
    <property type="nucleotide sequence ID" value="NZ_CP031598.1"/>
</dbReference>
<evidence type="ECO:0000256" key="1">
    <source>
        <dbReference type="ARBA" id="ARBA00022723"/>
    </source>
</evidence>
<dbReference type="OrthoDB" id="9796032at2"/>
<dbReference type="EMBL" id="CP031598">
    <property type="protein sequence ID" value="QEW27194.1"/>
    <property type="molecule type" value="Genomic_DNA"/>
</dbReference>
<gene>
    <name evidence="5" type="ORF">RIdsm_03005</name>
    <name evidence="4" type="ORF">XM52_10550</name>
</gene>
<evidence type="ECO:0000313" key="7">
    <source>
        <dbReference type="Proteomes" id="UP000325785"/>
    </source>
</evidence>
<proteinExistence type="predicted"/>
<dbReference type="AlphaFoldDB" id="A0A0T5PAC0"/>
<dbReference type="GO" id="GO:0005737">
    <property type="term" value="C:cytoplasm"/>
    <property type="evidence" value="ECO:0007669"/>
    <property type="project" value="TreeGrafter"/>
</dbReference>
<feature type="domain" description="HD" evidence="3">
    <location>
        <begin position="18"/>
        <end position="179"/>
    </location>
</feature>
<organism evidence="4 6">
    <name type="scientific">Roseovarius indicus</name>
    <dbReference type="NCBI Taxonomy" id="540747"/>
    <lineage>
        <taxon>Bacteria</taxon>
        <taxon>Pseudomonadati</taxon>
        <taxon>Pseudomonadota</taxon>
        <taxon>Alphaproteobacteria</taxon>
        <taxon>Rhodobacterales</taxon>
        <taxon>Roseobacteraceae</taxon>
        <taxon>Roseovarius</taxon>
    </lineage>
</organism>
<dbReference type="InterPro" id="IPR006674">
    <property type="entry name" value="HD_domain"/>
</dbReference>
<evidence type="ECO:0000259" key="3">
    <source>
        <dbReference type="Pfam" id="PF13023"/>
    </source>
</evidence>
<dbReference type="STRING" id="540747.SAMN04488031_101340"/>
<dbReference type="EMBL" id="LAXI01000005">
    <property type="protein sequence ID" value="KRS17985.1"/>
    <property type="molecule type" value="Genomic_DNA"/>
</dbReference>
<dbReference type="Proteomes" id="UP000325785">
    <property type="component" value="Chromosome"/>
</dbReference>
<dbReference type="PATRIC" id="fig|540747.5.peg.5035"/>
<reference evidence="5 7" key="2">
    <citation type="submission" date="2018-08" db="EMBL/GenBank/DDBJ databases">
        <title>Genetic Globetrotter - A new plasmid hitch-hiking vast phylogenetic and geographic distances.</title>
        <authorList>
            <person name="Vollmers J."/>
            <person name="Petersen J."/>
        </authorList>
    </citation>
    <scope>NUCLEOTIDE SEQUENCE [LARGE SCALE GENOMIC DNA]</scope>
    <source>
        <strain evidence="5 7">DSM 26383</strain>
    </source>
</reference>
<accession>A0A0T5PAC0</accession>
<evidence type="ECO:0000313" key="4">
    <source>
        <dbReference type="EMBL" id="KRS17985.1"/>
    </source>
</evidence>
<dbReference type="GO" id="GO:0046872">
    <property type="term" value="F:metal ion binding"/>
    <property type="evidence" value="ECO:0007669"/>
    <property type="project" value="UniProtKB-KW"/>
</dbReference>
<evidence type="ECO:0000313" key="5">
    <source>
        <dbReference type="EMBL" id="QEW27194.1"/>
    </source>
</evidence>
<dbReference type="GO" id="GO:0002953">
    <property type="term" value="F:5'-deoxynucleotidase activity"/>
    <property type="evidence" value="ECO:0007669"/>
    <property type="project" value="InterPro"/>
</dbReference>
<keyword evidence="2 4" id="KW-0378">Hydrolase</keyword>
<evidence type="ECO:0000256" key="2">
    <source>
        <dbReference type="ARBA" id="ARBA00022801"/>
    </source>
</evidence>
<name>A0A0T5PAC0_9RHOB</name>
<keyword evidence="6" id="KW-1185">Reference proteome</keyword>
<dbReference type="KEGG" id="rid:RIdsm_03005"/>
<dbReference type="InterPro" id="IPR039356">
    <property type="entry name" value="YfbR/HDDC2"/>
</dbReference>
<keyword evidence="1" id="KW-0479">Metal-binding</keyword>
<dbReference type="SUPFAM" id="SSF109604">
    <property type="entry name" value="HD-domain/PDEase-like"/>
    <property type="match status" value="1"/>
</dbReference>
<sequence length="194" mass="21737">MTDATLDARIAFLNEACRLKSVTRTTTLCDGSRYENSAEHSWHLALYAMVLEDHAPEGTDISRVIRMLLLHDIVEIDAGDTPIYGTTGHDDQAEREAEAARRLFGLLPPGQGDSFRALWEEFEAAVTPDARFAKALDRFQPPNQNLASDGIGWRENGATWDKFEARIAPSLRDTVPAFWDYIAPKVKAWFSRNG</sequence>
<dbReference type="PANTHER" id="PTHR11845">
    <property type="entry name" value="5'-DEOXYNUCLEOTIDASE HDDC2"/>
    <property type="match status" value="1"/>
</dbReference>
<dbReference type="PANTHER" id="PTHR11845:SF13">
    <property type="entry name" value="5'-DEOXYNUCLEOTIDASE HDDC2"/>
    <property type="match status" value="1"/>
</dbReference>
<dbReference type="Gene3D" id="1.10.3210.10">
    <property type="entry name" value="Hypothetical protein af1432"/>
    <property type="match status" value="1"/>
</dbReference>
<protein>
    <submittedName>
        <fullName evidence="4">Hydrolase</fullName>
    </submittedName>
</protein>
<dbReference type="Pfam" id="PF13023">
    <property type="entry name" value="HD_3"/>
    <property type="match status" value="1"/>
</dbReference>
<dbReference type="Proteomes" id="UP000051401">
    <property type="component" value="Unassembled WGS sequence"/>
</dbReference>